<dbReference type="Gene3D" id="1.25.40.10">
    <property type="entry name" value="Tetratricopeptide repeat domain"/>
    <property type="match status" value="1"/>
</dbReference>
<keyword evidence="4" id="KW-1185">Reference proteome</keyword>
<dbReference type="InterPro" id="IPR027417">
    <property type="entry name" value="P-loop_NTPase"/>
</dbReference>
<dbReference type="PROSITE" id="PS50293">
    <property type="entry name" value="TPR_REGION"/>
    <property type="match status" value="1"/>
</dbReference>
<dbReference type="STRING" id="637679.GCA_001550055_00853"/>
<dbReference type="EMBL" id="FNAK01000001">
    <property type="protein sequence ID" value="SDD21716.1"/>
    <property type="molecule type" value="Genomic_DNA"/>
</dbReference>
<dbReference type="InterPro" id="IPR011990">
    <property type="entry name" value="TPR-like_helical_dom_sf"/>
</dbReference>
<feature type="repeat" description="TPR" evidence="2">
    <location>
        <begin position="105"/>
        <end position="138"/>
    </location>
</feature>
<proteinExistence type="predicted"/>
<dbReference type="PANTHER" id="PTHR12788">
    <property type="entry name" value="PROTEIN-TYROSINE SULFOTRANSFERASE 2"/>
    <property type="match status" value="1"/>
</dbReference>
<dbReference type="AlphaFoldDB" id="A0A1G6SZP3"/>
<evidence type="ECO:0000313" key="3">
    <source>
        <dbReference type="EMBL" id="SDD21716.1"/>
    </source>
</evidence>
<feature type="repeat" description="TPR" evidence="2">
    <location>
        <begin position="37"/>
        <end position="70"/>
    </location>
</feature>
<dbReference type="SUPFAM" id="SSF52540">
    <property type="entry name" value="P-loop containing nucleoside triphosphate hydrolases"/>
    <property type="match status" value="1"/>
</dbReference>
<dbReference type="SUPFAM" id="SSF48452">
    <property type="entry name" value="TPR-like"/>
    <property type="match status" value="1"/>
</dbReference>
<evidence type="ECO:0000256" key="1">
    <source>
        <dbReference type="ARBA" id="ARBA00022679"/>
    </source>
</evidence>
<dbReference type="GO" id="GO:0008476">
    <property type="term" value="F:protein-tyrosine sulfotransferase activity"/>
    <property type="evidence" value="ECO:0007669"/>
    <property type="project" value="InterPro"/>
</dbReference>
<dbReference type="InterPro" id="IPR026634">
    <property type="entry name" value="TPST-like"/>
</dbReference>
<name>A0A1G6SZP3_9PROT</name>
<dbReference type="Pfam" id="PF13432">
    <property type="entry name" value="TPR_16"/>
    <property type="match status" value="2"/>
</dbReference>
<dbReference type="Proteomes" id="UP000183685">
    <property type="component" value="Unassembled WGS sequence"/>
</dbReference>
<keyword evidence="1" id="KW-0808">Transferase</keyword>
<dbReference type="InterPro" id="IPR019734">
    <property type="entry name" value="TPR_rpt"/>
</dbReference>
<gene>
    <name evidence="3" type="ORF">SAMN04488071_0035</name>
</gene>
<dbReference type="PANTHER" id="PTHR12788:SF10">
    <property type="entry name" value="PROTEIN-TYROSINE SULFOTRANSFERASE"/>
    <property type="match status" value="1"/>
</dbReference>
<organism evidence="3 4">
    <name type="scientific">Kordiimonas lacus</name>
    <dbReference type="NCBI Taxonomy" id="637679"/>
    <lineage>
        <taxon>Bacteria</taxon>
        <taxon>Pseudomonadati</taxon>
        <taxon>Pseudomonadota</taxon>
        <taxon>Alphaproteobacteria</taxon>
        <taxon>Kordiimonadales</taxon>
        <taxon>Kordiimonadaceae</taxon>
        <taxon>Kordiimonas</taxon>
    </lineage>
</organism>
<reference evidence="3 4" key="1">
    <citation type="submission" date="2016-10" db="EMBL/GenBank/DDBJ databases">
        <authorList>
            <person name="de Groot N.N."/>
        </authorList>
    </citation>
    <scope>NUCLEOTIDE SEQUENCE [LARGE SCALE GENOMIC DNA]</scope>
    <source>
        <strain evidence="3 4">CGMCC 1.9109</strain>
    </source>
</reference>
<feature type="repeat" description="TPR" evidence="2">
    <location>
        <begin position="139"/>
        <end position="172"/>
    </location>
</feature>
<dbReference type="Pfam" id="PF13469">
    <property type="entry name" value="Sulfotransfer_3"/>
    <property type="match status" value="1"/>
</dbReference>
<evidence type="ECO:0000313" key="4">
    <source>
        <dbReference type="Proteomes" id="UP000183685"/>
    </source>
</evidence>
<evidence type="ECO:0000256" key="2">
    <source>
        <dbReference type="PROSITE-ProRule" id="PRU00339"/>
    </source>
</evidence>
<dbReference type="Gene3D" id="3.40.50.300">
    <property type="entry name" value="P-loop containing nucleotide triphosphate hydrolases"/>
    <property type="match status" value="1"/>
</dbReference>
<keyword evidence="2" id="KW-0802">TPR repeat</keyword>
<dbReference type="PROSITE" id="PS50005">
    <property type="entry name" value="TPR"/>
    <property type="match status" value="3"/>
</dbReference>
<accession>A0A1G6SZP3</accession>
<dbReference type="SMART" id="SM00028">
    <property type="entry name" value="TPR"/>
    <property type="match status" value="4"/>
</dbReference>
<sequence length="523" mass="57176">MNIMTALQQIDALMKERRLAEAGDLAALLAEKHPTNPDGWRRLGRVHEASGNFGAMLTSFQKVVELVEEDLHAHLKVAQALIQQGELKAATDELARLRALAWGDSYLLMHIGQLYTHLAVFDLAYDCFKRSVALAPKDTQALYNLATAATAVGDLDEAVALYDQVIALKPSDYDAYYNRATLRKWTADNNHINDMEALLKSGIPDMKGAVQLFYALAKEYEDLGDAGASFAHLRRGADLRASMMAYHVSTDTGAMADIERVFSADFFKGGVSTSDAPGPIFIVGLPRTGTTLVDRILSSHSSVDSLGEIHDFAQSLMRLAGPASNKTDLIEKSAALDFEALGEAYLTSTAARGQAGPYLVDKTPANFLYLGLIARAMPTARIIHLQRGAMDSCFAIYKTLFRLGYPYSYRLEDLADYFIAYRKLMAHWHAVLPGRILDVSYESLVAELDGQTRRMLDHCGLPFEDACLTFHENKSASATASAAQVRQPLYASSVGRWKDHAEALASLKARLEAAGVTTEGGAK</sequence>
<protein>
    <submittedName>
        <fullName evidence="3">Tetratricopeptide repeat-containing protein</fullName>
    </submittedName>
</protein>